<evidence type="ECO:0000256" key="1">
    <source>
        <dbReference type="SAM" id="MobiDB-lite"/>
    </source>
</evidence>
<gene>
    <name evidence="2" type="ORF">TK0001_4444</name>
</gene>
<dbReference type="Proteomes" id="UP000233769">
    <property type="component" value="Chromosome tk0001"/>
</dbReference>
<evidence type="ECO:0000313" key="2">
    <source>
        <dbReference type="EMBL" id="SOR31046.1"/>
    </source>
</evidence>
<feature type="compositionally biased region" description="Basic and acidic residues" evidence="1">
    <location>
        <begin position="155"/>
        <end position="167"/>
    </location>
</feature>
<feature type="compositionally biased region" description="Basic and acidic residues" evidence="1">
    <location>
        <begin position="118"/>
        <end position="129"/>
    </location>
</feature>
<accession>A0A2N9AUP1</accession>
<evidence type="ECO:0000313" key="3">
    <source>
        <dbReference type="Proteomes" id="UP000233769"/>
    </source>
</evidence>
<reference evidence="3" key="1">
    <citation type="submission" date="2017-10" db="EMBL/GenBank/DDBJ databases">
        <authorList>
            <person name="Regsiter A."/>
            <person name="William W."/>
        </authorList>
    </citation>
    <scope>NUCLEOTIDE SEQUENCE [LARGE SCALE GENOMIC DNA]</scope>
</reference>
<feature type="region of interest" description="Disordered" evidence="1">
    <location>
        <begin position="113"/>
        <end position="167"/>
    </location>
</feature>
<protein>
    <submittedName>
        <fullName evidence="2">Uncharacterized protein</fullName>
    </submittedName>
</protein>
<proteinExistence type="predicted"/>
<dbReference type="AlphaFoldDB" id="A0A2N9AUP1"/>
<feature type="region of interest" description="Disordered" evidence="1">
    <location>
        <begin position="1"/>
        <end position="85"/>
    </location>
</feature>
<dbReference type="EMBL" id="LT962688">
    <property type="protein sequence ID" value="SOR31046.1"/>
    <property type="molecule type" value="Genomic_DNA"/>
</dbReference>
<organism evidence="2 3">
    <name type="scientific">Methylorubrum extorquens</name>
    <name type="common">Methylobacterium dichloromethanicum</name>
    <name type="synonym">Methylobacterium extorquens</name>
    <dbReference type="NCBI Taxonomy" id="408"/>
    <lineage>
        <taxon>Bacteria</taxon>
        <taxon>Pseudomonadati</taxon>
        <taxon>Pseudomonadota</taxon>
        <taxon>Alphaproteobacteria</taxon>
        <taxon>Hyphomicrobiales</taxon>
        <taxon>Methylobacteriaceae</taxon>
        <taxon>Methylorubrum</taxon>
    </lineage>
</organism>
<sequence length="167" mass="17838">MAPSRKARGSKAGSSCTTCSRPRATAEPGSAMPRQSRAAVCTAAAPAGLRSAPGRRTTLSPSPRPAGGSVRLRSTGRKGERSVPVFWPRTERSRQITKTASARKIRVVASKESCITDPNRDRRTRESGARKAARTGKVRPLIPPAALRKRVSRGSRAEPGRVRETAS</sequence>
<name>A0A2N9AUP1_METEX</name>